<dbReference type="PANTHER" id="PTHR34820:SF4">
    <property type="entry name" value="INNER MEMBRANE PROTEIN YEBZ"/>
    <property type="match status" value="1"/>
</dbReference>
<proteinExistence type="predicted"/>
<evidence type="ECO:0000313" key="8">
    <source>
        <dbReference type="Proteomes" id="UP000182409"/>
    </source>
</evidence>
<accession>A0A1H4U4D9</accession>
<dbReference type="GO" id="GO:0006825">
    <property type="term" value="P:copper ion transport"/>
    <property type="evidence" value="ECO:0007669"/>
    <property type="project" value="InterPro"/>
</dbReference>
<keyword evidence="4" id="KW-0186">Copper</keyword>
<organism evidence="7 8">
    <name type="scientific">Terriglobus roseus</name>
    <dbReference type="NCBI Taxonomy" id="392734"/>
    <lineage>
        <taxon>Bacteria</taxon>
        <taxon>Pseudomonadati</taxon>
        <taxon>Acidobacteriota</taxon>
        <taxon>Terriglobia</taxon>
        <taxon>Terriglobales</taxon>
        <taxon>Acidobacteriaceae</taxon>
        <taxon>Terriglobus</taxon>
    </lineage>
</organism>
<evidence type="ECO:0000256" key="3">
    <source>
        <dbReference type="ARBA" id="ARBA00022729"/>
    </source>
</evidence>
<keyword evidence="2" id="KW-0479">Metal-binding</keyword>
<protein>
    <recommendedName>
        <fullName evidence="6">CopC domain-containing protein</fullName>
    </recommendedName>
</protein>
<gene>
    <name evidence="7" type="ORF">SAMN05443244_3954</name>
</gene>
<dbReference type="GO" id="GO:0005886">
    <property type="term" value="C:plasma membrane"/>
    <property type="evidence" value="ECO:0007669"/>
    <property type="project" value="TreeGrafter"/>
</dbReference>
<dbReference type="InterPro" id="IPR014755">
    <property type="entry name" value="Cu-Rt/internalin_Ig-like"/>
</dbReference>
<dbReference type="GO" id="GO:0042597">
    <property type="term" value="C:periplasmic space"/>
    <property type="evidence" value="ECO:0007669"/>
    <property type="project" value="InterPro"/>
</dbReference>
<evidence type="ECO:0000256" key="1">
    <source>
        <dbReference type="ARBA" id="ARBA00004196"/>
    </source>
</evidence>
<feature type="signal peptide" evidence="5">
    <location>
        <begin position="1"/>
        <end position="22"/>
    </location>
</feature>
<dbReference type="Gene3D" id="2.60.40.1220">
    <property type="match status" value="1"/>
</dbReference>
<dbReference type="GO" id="GO:0046688">
    <property type="term" value="P:response to copper ion"/>
    <property type="evidence" value="ECO:0007669"/>
    <property type="project" value="InterPro"/>
</dbReference>
<comment type="subcellular location">
    <subcellularLocation>
        <location evidence="1">Cell envelope</location>
    </subcellularLocation>
</comment>
<keyword evidence="3 5" id="KW-0732">Signal</keyword>
<dbReference type="PANTHER" id="PTHR34820">
    <property type="entry name" value="INNER MEMBRANE PROTEIN YEBZ"/>
    <property type="match status" value="1"/>
</dbReference>
<evidence type="ECO:0000256" key="4">
    <source>
        <dbReference type="ARBA" id="ARBA00023008"/>
    </source>
</evidence>
<dbReference type="SUPFAM" id="SSF81296">
    <property type="entry name" value="E set domains"/>
    <property type="match status" value="1"/>
</dbReference>
<dbReference type="OrthoDB" id="2353937at2"/>
<evidence type="ECO:0000256" key="5">
    <source>
        <dbReference type="SAM" id="SignalP"/>
    </source>
</evidence>
<evidence type="ECO:0000313" key="7">
    <source>
        <dbReference type="EMBL" id="SEC63596.1"/>
    </source>
</evidence>
<feature type="chain" id="PRO_5010183650" description="CopC domain-containing protein" evidence="5">
    <location>
        <begin position="23"/>
        <end position="118"/>
    </location>
</feature>
<dbReference type="Pfam" id="PF04234">
    <property type="entry name" value="CopC"/>
    <property type="match status" value="1"/>
</dbReference>
<dbReference type="InterPro" id="IPR032694">
    <property type="entry name" value="CopC/D"/>
</dbReference>
<dbReference type="InterPro" id="IPR014756">
    <property type="entry name" value="Ig_E-set"/>
</dbReference>
<name>A0A1H4U4D9_9BACT</name>
<dbReference type="GO" id="GO:0005507">
    <property type="term" value="F:copper ion binding"/>
    <property type="evidence" value="ECO:0007669"/>
    <property type="project" value="InterPro"/>
</dbReference>
<reference evidence="7 8" key="1">
    <citation type="submission" date="2016-10" db="EMBL/GenBank/DDBJ databases">
        <authorList>
            <person name="de Groot N.N."/>
        </authorList>
    </citation>
    <scope>NUCLEOTIDE SEQUENCE [LARGE SCALE GENOMIC DNA]</scope>
    <source>
        <strain evidence="7 8">AB35.6</strain>
    </source>
</reference>
<dbReference type="EMBL" id="FNSD01000001">
    <property type="protein sequence ID" value="SEC63596.1"/>
    <property type="molecule type" value="Genomic_DNA"/>
</dbReference>
<dbReference type="Proteomes" id="UP000182409">
    <property type="component" value="Unassembled WGS sequence"/>
</dbReference>
<dbReference type="AlphaFoldDB" id="A0A1H4U4D9"/>
<dbReference type="RefSeq" id="WP_074655622.1">
    <property type="nucleotide sequence ID" value="NZ_FNSD01000001.1"/>
</dbReference>
<dbReference type="InterPro" id="IPR007348">
    <property type="entry name" value="CopC_dom"/>
</dbReference>
<evidence type="ECO:0000256" key="2">
    <source>
        <dbReference type="ARBA" id="ARBA00022723"/>
    </source>
</evidence>
<feature type="domain" description="CopC" evidence="6">
    <location>
        <begin position="23"/>
        <end position="117"/>
    </location>
</feature>
<dbReference type="GO" id="GO:0030313">
    <property type="term" value="C:cell envelope"/>
    <property type="evidence" value="ECO:0007669"/>
    <property type="project" value="UniProtKB-SubCell"/>
</dbReference>
<sequence>MFRLRTVALISLASVFSIPAFAHSKPKIMEPAANSTVEAPTELSVIFSEALDPKFSSLALTDEKGTVLSKAKTIADPANHMHLSLPLPKLAPGTYYVHWVSAAVDGHRMDGDYSFKVK</sequence>
<evidence type="ECO:0000259" key="6">
    <source>
        <dbReference type="Pfam" id="PF04234"/>
    </source>
</evidence>